<proteinExistence type="predicted"/>
<evidence type="ECO:0000313" key="2">
    <source>
        <dbReference type="Proteomes" id="UP001054252"/>
    </source>
</evidence>
<dbReference type="InterPro" id="IPR032675">
    <property type="entry name" value="LRR_dom_sf"/>
</dbReference>
<dbReference type="PANTHER" id="PTHR47186">
    <property type="entry name" value="LEUCINE-RICH REPEAT-CONTAINING PROTEIN 57"/>
    <property type="match status" value="1"/>
</dbReference>
<comment type="caution">
    <text evidence="1">The sequence shown here is derived from an EMBL/GenBank/DDBJ whole genome shotgun (WGS) entry which is preliminary data.</text>
</comment>
<sequence>MSRLKILDLSNTDIEVLPNSISNLENLTALRLSSCYSLKYLPSLAKPKALKKLDLHQTGIEVAPQGVEMLICLEYLDLYCPLDELLVGILSNLSCLQSLVVDWLLKIKGEEVANLRKLETLRGHFYL</sequence>
<name>A0AAV5JKB4_9ROSI</name>
<evidence type="ECO:0000313" key="1">
    <source>
        <dbReference type="EMBL" id="GKV11235.1"/>
    </source>
</evidence>
<dbReference type="Gene3D" id="3.80.10.10">
    <property type="entry name" value="Ribonuclease Inhibitor"/>
    <property type="match status" value="1"/>
</dbReference>
<dbReference type="InterPro" id="IPR001611">
    <property type="entry name" value="Leu-rich_rpt"/>
</dbReference>
<dbReference type="AlphaFoldDB" id="A0AAV5JKB4"/>
<organism evidence="1 2">
    <name type="scientific">Rubroshorea leprosula</name>
    <dbReference type="NCBI Taxonomy" id="152421"/>
    <lineage>
        <taxon>Eukaryota</taxon>
        <taxon>Viridiplantae</taxon>
        <taxon>Streptophyta</taxon>
        <taxon>Embryophyta</taxon>
        <taxon>Tracheophyta</taxon>
        <taxon>Spermatophyta</taxon>
        <taxon>Magnoliopsida</taxon>
        <taxon>eudicotyledons</taxon>
        <taxon>Gunneridae</taxon>
        <taxon>Pentapetalae</taxon>
        <taxon>rosids</taxon>
        <taxon>malvids</taxon>
        <taxon>Malvales</taxon>
        <taxon>Dipterocarpaceae</taxon>
        <taxon>Rubroshorea</taxon>
    </lineage>
</organism>
<dbReference type="EMBL" id="BPVZ01000034">
    <property type="protein sequence ID" value="GKV11235.1"/>
    <property type="molecule type" value="Genomic_DNA"/>
</dbReference>
<dbReference type="Proteomes" id="UP001054252">
    <property type="component" value="Unassembled WGS sequence"/>
</dbReference>
<reference evidence="1 2" key="1">
    <citation type="journal article" date="2021" name="Commun. Biol.">
        <title>The genome of Shorea leprosula (Dipterocarpaceae) highlights the ecological relevance of drought in aseasonal tropical rainforests.</title>
        <authorList>
            <person name="Ng K.K.S."/>
            <person name="Kobayashi M.J."/>
            <person name="Fawcett J.A."/>
            <person name="Hatakeyama M."/>
            <person name="Paape T."/>
            <person name="Ng C.H."/>
            <person name="Ang C.C."/>
            <person name="Tnah L.H."/>
            <person name="Lee C.T."/>
            <person name="Nishiyama T."/>
            <person name="Sese J."/>
            <person name="O'Brien M.J."/>
            <person name="Copetti D."/>
            <person name="Mohd Noor M.I."/>
            <person name="Ong R.C."/>
            <person name="Putra M."/>
            <person name="Sireger I.Z."/>
            <person name="Indrioko S."/>
            <person name="Kosugi Y."/>
            <person name="Izuno A."/>
            <person name="Isagi Y."/>
            <person name="Lee S.L."/>
            <person name="Shimizu K.K."/>
        </authorList>
    </citation>
    <scope>NUCLEOTIDE SEQUENCE [LARGE SCALE GENOMIC DNA]</scope>
    <source>
        <strain evidence="1">214</strain>
    </source>
</reference>
<gene>
    <name evidence="1" type="ORF">SLEP1_g22505</name>
</gene>
<dbReference type="PANTHER" id="PTHR47186:SF20">
    <property type="entry name" value="DISEASE RESISTANCE PROTEIN RPS5-LIKE"/>
    <property type="match status" value="1"/>
</dbReference>
<dbReference type="Pfam" id="PF00560">
    <property type="entry name" value="LRR_1"/>
    <property type="match status" value="1"/>
</dbReference>
<accession>A0AAV5JKB4</accession>
<dbReference type="SUPFAM" id="SSF52058">
    <property type="entry name" value="L domain-like"/>
    <property type="match status" value="1"/>
</dbReference>
<protein>
    <submittedName>
        <fullName evidence="1">Uncharacterized protein</fullName>
    </submittedName>
</protein>
<keyword evidence="2" id="KW-1185">Reference proteome</keyword>